<feature type="domain" description="Solute-binding protein family 5" evidence="7">
    <location>
        <begin position="98"/>
        <end position="472"/>
    </location>
</feature>
<dbReference type="AlphaFoldDB" id="A0A6B0YPR2"/>
<evidence type="ECO:0000256" key="1">
    <source>
        <dbReference type="ARBA" id="ARBA00004196"/>
    </source>
</evidence>
<evidence type="ECO:0000259" key="7">
    <source>
        <dbReference type="Pfam" id="PF00496"/>
    </source>
</evidence>
<keyword evidence="4 6" id="KW-0732">Signal</keyword>
<keyword evidence="3" id="KW-0813">Transport</keyword>
<evidence type="ECO:0000256" key="2">
    <source>
        <dbReference type="ARBA" id="ARBA00005695"/>
    </source>
</evidence>
<dbReference type="GO" id="GO:0015833">
    <property type="term" value="P:peptide transport"/>
    <property type="evidence" value="ECO:0007669"/>
    <property type="project" value="TreeGrafter"/>
</dbReference>
<dbReference type="InterPro" id="IPR039424">
    <property type="entry name" value="SBP_5"/>
</dbReference>
<organism evidence="8">
    <name type="scientific">Caldilineaceae bacterium SB0664_bin_27</name>
    <dbReference type="NCBI Taxonomy" id="2605260"/>
    <lineage>
        <taxon>Bacteria</taxon>
        <taxon>Bacillati</taxon>
        <taxon>Chloroflexota</taxon>
        <taxon>Caldilineae</taxon>
        <taxon>Caldilineales</taxon>
        <taxon>Caldilineaceae</taxon>
    </lineage>
</organism>
<comment type="caution">
    <text evidence="8">The sequence shown here is derived from an EMBL/GenBank/DDBJ whole genome shotgun (WGS) entry which is preliminary data.</text>
</comment>
<sequence length="558" mass="62161">MRQLHLRFAISALLLLSVVLGACAAPAAPAPADSGADMANEGEMMGRPLPDDAAEEQVIRYVARGFGRLNPAAEGGFGRFIISHMFMPFFIRDANHNLSPWLATGIDANEDLSVYTIHIHPDAVWNDGSPVTAQEAKAYWEYGLHPDKCVGCYLSRFTGFDLIEGAQAVIDGEADEVSGVVAVDDKTLEVRLVGPDPLFPQRVALFDTGFVKVKDITGEDFSATSETRVNGPFMLQEWDVDEQKFEIVQNPNWWGDKKPFIERIIATPSADENISFIMWQNDEVDIAFFLTNVREQLEEGTFTVIPYATNLFYTFWAGVEPIDDLNVRRALVHAVDWRPAISAAWEGTRDDRFMSTLLTPELQCYKEGNWPDFGFDPELAKAELAASKYGGPENLPTIRISTGGQSPNYIRTAEIMVEQWKNNLGITNVEIRPGWLDVWGQDADLVNLRRQSLGAILPDPPNFLAGHWANYGNPDAAGSMADDAELAEMIESLKSMSRDDPGFCDLVQETEARMLGHYPIIPMIWDPYGYSVKPHIKNFGTNVDNNWATLLDIYVAEQ</sequence>
<gene>
    <name evidence="8" type="ORF">F4Y42_06245</name>
</gene>
<dbReference type="Gene3D" id="3.90.76.10">
    <property type="entry name" value="Dipeptide-binding Protein, Domain 1"/>
    <property type="match status" value="1"/>
</dbReference>
<dbReference type="SUPFAM" id="SSF53850">
    <property type="entry name" value="Periplasmic binding protein-like II"/>
    <property type="match status" value="1"/>
</dbReference>
<evidence type="ECO:0000256" key="3">
    <source>
        <dbReference type="ARBA" id="ARBA00022448"/>
    </source>
</evidence>
<dbReference type="EMBL" id="VXRG01000054">
    <property type="protein sequence ID" value="MXY93036.1"/>
    <property type="molecule type" value="Genomic_DNA"/>
</dbReference>
<reference evidence="8" key="1">
    <citation type="submission" date="2019-09" db="EMBL/GenBank/DDBJ databases">
        <title>Characterisation of the sponge microbiome using genome-centric metagenomics.</title>
        <authorList>
            <person name="Engelberts J.P."/>
            <person name="Robbins S.J."/>
            <person name="De Goeij J.M."/>
            <person name="Aranda M."/>
            <person name="Bell S.C."/>
            <person name="Webster N.S."/>
        </authorList>
    </citation>
    <scope>NUCLEOTIDE SEQUENCE</scope>
    <source>
        <strain evidence="8">SB0664_bin_27</strain>
    </source>
</reference>
<feature type="signal peptide" evidence="6">
    <location>
        <begin position="1"/>
        <end position="24"/>
    </location>
</feature>
<evidence type="ECO:0000313" key="8">
    <source>
        <dbReference type="EMBL" id="MXY93036.1"/>
    </source>
</evidence>
<dbReference type="PANTHER" id="PTHR30290">
    <property type="entry name" value="PERIPLASMIC BINDING COMPONENT OF ABC TRANSPORTER"/>
    <property type="match status" value="1"/>
</dbReference>
<dbReference type="InterPro" id="IPR000914">
    <property type="entry name" value="SBP_5_dom"/>
</dbReference>
<comment type="similarity">
    <text evidence="2">Belongs to the bacterial solute-binding protein 5 family.</text>
</comment>
<comment type="subcellular location">
    <subcellularLocation>
        <location evidence="1">Cell envelope</location>
    </subcellularLocation>
</comment>
<feature type="region of interest" description="Disordered" evidence="5">
    <location>
        <begin position="29"/>
        <end position="49"/>
    </location>
</feature>
<dbReference type="GO" id="GO:0030313">
    <property type="term" value="C:cell envelope"/>
    <property type="evidence" value="ECO:0007669"/>
    <property type="project" value="UniProtKB-SubCell"/>
</dbReference>
<evidence type="ECO:0000256" key="6">
    <source>
        <dbReference type="SAM" id="SignalP"/>
    </source>
</evidence>
<dbReference type="CDD" id="cd00995">
    <property type="entry name" value="PBP2_NikA_DppA_OppA_like"/>
    <property type="match status" value="1"/>
</dbReference>
<dbReference type="Pfam" id="PF00496">
    <property type="entry name" value="SBP_bac_5"/>
    <property type="match status" value="1"/>
</dbReference>
<evidence type="ECO:0000256" key="5">
    <source>
        <dbReference type="SAM" id="MobiDB-lite"/>
    </source>
</evidence>
<dbReference type="PROSITE" id="PS51257">
    <property type="entry name" value="PROKAR_LIPOPROTEIN"/>
    <property type="match status" value="1"/>
</dbReference>
<proteinExistence type="inferred from homology"/>
<accession>A0A6B0YPR2</accession>
<dbReference type="PANTHER" id="PTHR30290:SF10">
    <property type="entry name" value="PERIPLASMIC OLIGOPEPTIDE-BINDING PROTEIN-RELATED"/>
    <property type="match status" value="1"/>
</dbReference>
<dbReference type="Gene3D" id="3.40.190.10">
    <property type="entry name" value="Periplasmic binding protein-like II"/>
    <property type="match status" value="1"/>
</dbReference>
<protein>
    <submittedName>
        <fullName evidence="8">ABC transporter substrate-binding protein</fullName>
    </submittedName>
</protein>
<dbReference type="Gene3D" id="3.10.105.10">
    <property type="entry name" value="Dipeptide-binding Protein, Domain 3"/>
    <property type="match status" value="1"/>
</dbReference>
<dbReference type="GO" id="GO:1904680">
    <property type="term" value="F:peptide transmembrane transporter activity"/>
    <property type="evidence" value="ECO:0007669"/>
    <property type="project" value="TreeGrafter"/>
</dbReference>
<evidence type="ECO:0000256" key="4">
    <source>
        <dbReference type="ARBA" id="ARBA00022729"/>
    </source>
</evidence>
<name>A0A6B0YPR2_9CHLR</name>
<feature type="chain" id="PRO_5025415218" evidence="6">
    <location>
        <begin position="25"/>
        <end position="558"/>
    </location>
</feature>